<sequence>MATRIGKKTRKCKQCKGDICIHENAKQKECLPFGPSIAEQCMEILDKLLKDKEGTPEDILKLATHDQLFQIGMDPLCLVAAMGNVDVMRRFLDAGSNVNVRSTADASTPLMLATQNRHTEMAELLLKHGADVTAVNMEKNNSFCIAVRTGDAKLVNAIWPYRGKLDINHANSEGQTVLHFAAEKLWEACVGFLLTNGAQINRQNGEGFTPLMIAASKGDAKTVEKFLSSGADFLIEDVTGMTAVCWAFDSQKFDSFNLILGKMSPKDKEHFIKSRTERMKNPSCEHDSESDIAFYEDILIPMFKRLATIKDFRDAILKQKFIPSAVSVFTKLMKQPACITGICFVVSLCMTQHAVVVDEAVVIQFIRCRGPEFLIKALKCFSDTPRTEPETCVVCFFPLACMGQTSEGKEWLEKNSTKVIQHVDVKPHYNTAKTAMESFGDKGVAIWTNFWDYYEKMTQYQMDRKMAELLEEEERERVLKTKKREKKIQKRQTKRQQRKDVQATVAKTEEMKGVTMASDQSHGKNIGEITNIVNNVEPISRRPQTTYNDIPNKHDNRSINDVIINSRKPHVPSKQANDDVITISKKPIVPIKQVQDDVIVISKRPPVEFKNKQETNRKGISDISFGNVPNSEHGDDISFMLQMEMAALQGVIDPCLYDFYNVRRENQWVTVQGKKERAKANKAVEEVMEAVPGLCQKLESALEDQIDEVKKDDIRQRPNQRQRRANKGNNGPRWADMVKGNEIPEKEPEPVRHIQGTYADRVVGKAYEDNFPALGGMPHVRGEQKKCEQQLPPGQMEQQSLCNVATAVESTTTDSEDLRSEFTSTDSVADGDCGRMTPSSGYNDNKAVTDCSSPIHCGDIYVSPTNDARLEYELEVCPQQKDASLIANTRSERTTNLFDIAESVLFEKKCTNIEEPKANNTQKTDFLGLPIRSGEHNFEFLSSAKTLTPNEWNLEEVVQRPKNADTAEQNEGNLEKGKGDAREEYFPELEKRGFSDAVQDWLKNSCILLDSKTKTNKEPLEDQLRTPAMLLQHIQGLQQTQLTKLPCGKRKYNAGELKHNPFQKDASVNQLPFIQHQQEFKHNIAVIQPIGHGSNRRKATERNVSRRHVEGLDNGDHSHLSFGDSLLRNVSTLPKEKDEIWFPSDLAGDGCPEKKDNYSINASDMGNDLPVFPGFHDDTNPSASGVPSQQNMDVLLQLQLLNYYQVHCKGQGIKGSVYGNDLAYFSSAMGISEEKIKSLEKVFSSSDVDTRVAQQNQHDAVTTKKVDRQVPLGRNATIHHDPDIDMSLGKGLRPTNIPEPAKEIKATRQVEEHADSRHIVEKRIPDSSKSFVRNIPGTEINDGTNMGYKEKGTFQEEMRKGFVKTNAIKWTQRSKRWKDKLSEISKMPPSFLRQIGDIIIPRDYKERYTIPYSDSPAVLGLLMDGTEVAVHVIELSSRPVTESMLQKLTSPDFCHYFLVKYRAFIIESGTCYLAMDLHEYNLSEYLALQQMDINLDPLTINKMTWQILKGMASLHDSFDMIHGNIMPSNVLVDVEEKLCLSEYSLPTLGGTARALFPTSPMSADRYCWIPTEIVTESGNYSKQSDIQVTGMLSYYIMTGGNHPYGENNLAIQVGIHQNWPDIKYLGDEIHDLLSNMLCMPPQNRSCVGDLLKHPYFWANEKRLRFVLIAGSDVLRDMKLGVPTFGGTGGTMIDIINAVGCDANDWMSQVDPVIMKEMRSFRQYKNTLVELVLFVYNCCLHFEKMSEEARDVLDEPCKYFLSKFPTLFMSVFSAIKSSDRSEKICYKPRLTRRVPSYESTSIQGACYIPLTQHTIVYPRGMLHSADTA</sequence>
<feature type="region of interest" description="Disordered" evidence="5">
    <location>
        <begin position="960"/>
        <end position="981"/>
    </location>
</feature>
<dbReference type="Gene3D" id="1.20.1440.180">
    <property type="entry name" value="KEN domain"/>
    <property type="match status" value="1"/>
</dbReference>
<dbReference type="Pfam" id="PF12796">
    <property type="entry name" value="Ank_2"/>
    <property type="match status" value="2"/>
</dbReference>
<dbReference type="GO" id="GO:0070059">
    <property type="term" value="P:intrinsic apoptotic signaling pathway in response to endoplasmic reticulum stress"/>
    <property type="evidence" value="ECO:0007669"/>
    <property type="project" value="TreeGrafter"/>
</dbReference>
<evidence type="ECO:0000256" key="1">
    <source>
        <dbReference type="ARBA" id="ARBA00022729"/>
    </source>
</evidence>
<evidence type="ECO:0000256" key="2">
    <source>
        <dbReference type="ARBA" id="ARBA00022741"/>
    </source>
</evidence>
<protein>
    <submittedName>
        <fullName evidence="8">Serine/threonine-protein kinase/endoribonuclease IRE2</fullName>
    </submittedName>
</protein>
<evidence type="ECO:0000313" key="9">
    <source>
        <dbReference type="Proteomes" id="UP000242188"/>
    </source>
</evidence>
<evidence type="ECO:0000313" key="8">
    <source>
        <dbReference type="EMBL" id="OWF41823.1"/>
    </source>
</evidence>
<keyword evidence="9" id="KW-1185">Reference proteome</keyword>
<dbReference type="GO" id="GO:0006397">
    <property type="term" value="P:mRNA processing"/>
    <property type="evidence" value="ECO:0007669"/>
    <property type="project" value="InterPro"/>
</dbReference>
<dbReference type="Proteomes" id="UP000242188">
    <property type="component" value="Unassembled WGS sequence"/>
</dbReference>
<dbReference type="PROSITE" id="PS50088">
    <property type="entry name" value="ANK_REPEAT"/>
    <property type="match status" value="4"/>
</dbReference>
<dbReference type="GO" id="GO:0004674">
    <property type="term" value="F:protein serine/threonine kinase activity"/>
    <property type="evidence" value="ECO:0007669"/>
    <property type="project" value="InterPro"/>
</dbReference>
<dbReference type="Gene3D" id="1.25.40.20">
    <property type="entry name" value="Ankyrin repeat-containing domain"/>
    <property type="match status" value="2"/>
</dbReference>
<feature type="domain" description="KEN" evidence="7">
    <location>
        <begin position="1659"/>
        <end position="1791"/>
    </location>
</feature>
<dbReference type="PROSITE" id="PS51392">
    <property type="entry name" value="KEN"/>
    <property type="match status" value="1"/>
</dbReference>
<feature type="repeat" description="ANK" evidence="4">
    <location>
        <begin position="71"/>
        <end position="103"/>
    </location>
</feature>
<keyword evidence="1" id="KW-0732">Signal</keyword>
<dbReference type="InterPro" id="IPR002110">
    <property type="entry name" value="Ankyrin_rpt"/>
</dbReference>
<feature type="repeat" description="ANK" evidence="4">
    <location>
        <begin position="173"/>
        <end position="205"/>
    </location>
</feature>
<comment type="caution">
    <text evidence="8">The sequence shown here is derived from an EMBL/GenBank/DDBJ whole genome shotgun (WGS) entry which is preliminary data.</text>
</comment>
<dbReference type="InterPro" id="IPR010513">
    <property type="entry name" value="KEN_dom"/>
</dbReference>
<dbReference type="Pfam" id="PF06479">
    <property type="entry name" value="Ribonuc_2-5A"/>
    <property type="match status" value="1"/>
</dbReference>
<dbReference type="GO" id="GO:1990604">
    <property type="term" value="C:IRE1-TRAF2-ASK1 complex"/>
    <property type="evidence" value="ECO:0007669"/>
    <property type="project" value="TreeGrafter"/>
</dbReference>
<dbReference type="PANTHER" id="PTHR13954">
    <property type="entry name" value="IRE1-RELATED"/>
    <property type="match status" value="1"/>
</dbReference>
<evidence type="ECO:0000256" key="4">
    <source>
        <dbReference type="PROSITE-ProRule" id="PRU00023"/>
    </source>
</evidence>
<feature type="repeat" description="ANK" evidence="4">
    <location>
        <begin position="105"/>
        <end position="137"/>
    </location>
</feature>
<keyword evidence="2" id="KW-0547">Nucleotide-binding</keyword>
<evidence type="ECO:0000256" key="3">
    <source>
        <dbReference type="ARBA" id="ARBA00022840"/>
    </source>
</evidence>
<gene>
    <name evidence="8" type="ORF">KP79_PYT13463</name>
</gene>
<organism evidence="8 9">
    <name type="scientific">Mizuhopecten yessoensis</name>
    <name type="common">Japanese scallop</name>
    <name type="synonym">Patinopecten yessoensis</name>
    <dbReference type="NCBI Taxonomy" id="6573"/>
    <lineage>
        <taxon>Eukaryota</taxon>
        <taxon>Metazoa</taxon>
        <taxon>Spiralia</taxon>
        <taxon>Lophotrochozoa</taxon>
        <taxon>Mollusca</taxon>
        <taxon>Bivalvia</taxon>
        <taxon>Autobranchia</taxon>
        <taxon>Pteriomorphia</taxon>
        <taxon>Pectinida</taxon>
        <taxon>Pectinoidea</taxon>
        <taxon>Pectinidae</taxon>
        <taxon>Mizuhopecten</taxon>
    </lineage>
</organism>
<proteinExistence type="predicted"/>
<keyword evidence="8" id="KW-0418">Kinase</keyword>
<dbReference type="SUPFAM" id="SSF56112">
    <property type="entry name" value="Protein kinase-like (PK-like)"/>
    <property type="match status" value="1"/>
</dbReference>
<evidence type="ECO:0000259" key="7">
    <source>
        <dbReference type="PROSITE" id="PS51392"/>
    </source>
</evidence>
<feature type="domain" description="Protein kinase" evidence="6">
    <location>
        <begin position="1389"/>
        <end position="1656"/>
    </location>
</feature>
<dbReference type="GO" id="GO:0005524">
    <property type="term" value="F:ATP binding"/>
    <property type="evidence" value="ECO:0007669"/>
    <property type="project" value="UniProtKB-KW"/>
</dbReference>
<dbReference type="SMART" id="SM00248">
    <property type="entry name" value="ANK"/>
    <property type="match status" value="6"/>
</dbReference>
<feature type="compositionally biased region" description="Basic residues" evidence="5">
    <location>
        <begin position="481"/>
        <end position="497"/>
    </location>
</feature>
<dbReference type="OrthoDB" id="6060579at2759"/>
<evidence type="ECO:0000256" key="5">
    <source>
        <dbReference type="SAM" id="MobiDB-lite"/>
    </source>
</evidence>
<dbReference type="SUPFAM" id="SSF48403">
    <property type="entry name" value="Ankyrin repeat"/>
    <property type="match status" value="1"/>
</dbReference>
<dbReference type="InterPro" id="IPR045133">
    <property type="entry name" value="IRE1/2-like"/>
</dbReference>
<dbReference type="STRING" id="6573.A0A210PZB5"/>
<dbReference type="EMBL" id="NEDP02005352">
    <property type="protein sequence ID" value="OWF41823.1"/>
    <property type="molecule type" value="Genomic_DNA"/>
</dbReference>
<feature type="region of interest" description="Disordered" evidence="5">
    <location>
        <begin position="710"/>
        <end position="737"/>
    </location>
</feature>
<dbReference type="InterPro" id="IPR036770">
    <property type="entry name" value="Ankyrin_rpt-contain_sf"/>
</dbReference>
<dbReference type="GO" id="GO:0036498">
    <property type="term" value="P:IRE1-mediated unfolded protein response"/>
    <property type="evidence" value="ECO:0007669"/>
    <property type="project" value="TreeGrafter"/>
</dbReference>
<dbReference type="PROSITE" id="PS50297">
    <property type="entry name" value="ANK_REP_REGION"/>
    <property type="match status" value="4"/>
</dbReference>
<accession>A0A210PZB5</accession>
<feature type="region of interest" description="Disordered" evidence="5">
    <location>
        <begin position="481"/>
        <end position="504"/>
    </location>
</feature>
<dbReference type="InterPro" id="IPR000719">
    <property type="entry name" value="Prot_kinase_dom"/>
</dbReference>
<dbReference type="PANTHER" id="PTHR13954:SF6">
    <property type="entry name" value="NON-SPECIFIC SERINE_THREONINE PROTEIN KINASE"/>
    <property type="match status" value="1"/>
</dbReference>
<keyword evidence="3" id="KW-0067">ATP-binding</keyword>
<name>A0A210PZB5_MIZYE</name>
<dbReference type="InterPro" id="IPR038357">
    <property type="entry name" value="KEN_sf"/>
</dbReference>
<dbReference type="Pfam" id="PF00069">
    <property type="entry name" value="Pkinase"/>
    <property type="match status" value="1"/>
</dbReference>
<dbReference type="InterPro" id="IPR011009">
    <property type="entry name" value="Kinase-like_dom_sf"/>
</dbReference>
<keyword evidence="4" id="KW-0040">ANK repeat</keyword>
<feature type="repeat" description="ANK" evidence="4">
    <location>
        <begin position="206"/>
        <end position="238"/>
    </location>
</feature>
<dbReference type="GO" id="GO:0051082">
    <property type="term" value="F:unfolded protein binding"/>
    <property type="evidence" value="ECO:0007669"/>
    <property type="project" value="TreeGrafter"/>
</dbReference>
<evidence type="ECO:0000259" key="6">
    <source>
        <dbReference type="PROSITE" id="PS50011"/>
    </source>
</evidence>
<dbReference type="SMART" id="SM00220">
    <property type="entry name" value="S_TKc"/>
    <property type="match status" value="1"/>
</dbReference>
<dbReference type="GO" id="GO:0004521">
    <property type="term" value="F:RNA endonuclease activity"/>
    <property type="evidence" value="ECO:0007669"/>
    <property type="project" value="InterPro"/>
</dbReference>
<dbReference type="PROSITE" id="PS50011">
    <property type="entry name" value="PROTEIN_KINASE_DOM"/>
    <property type="match status" value="1"/>
</dbReference>
<dbReference type="Gene3D" id="1.10.510.10">
    <property type="entry name" value="Transferase(Phosphotransferase) domain 1"/>
    <property type="match status" value="1"/>
</dbReference>
<reference evidence="8 9" key="1">
    <citation type="journal article" date="2017" name="Nat. Ecol. Evol.">
        <title>Scallop genome provides insights into evolution of bilaterian karyotype and development.</title>
        <authorList>
            <person name="Wang S."/>
            <person name="Zhang J."/>
            <person name="Jiao W."/>
            <person name="Li J."/>
            <person name="Xun X."/>
            <person name="Sun Y."/>
            <person name="Guo X."/>
            <person name="Huan P."/>
            <person name="Dong B."/>
            <person name="Zhang L."/>
            <person name="Hu X."/>
            <person name="Sun X."/>
            <person name="Wang J."/>
            <person name="Zhao C."/>
            <person name="Wang Y."/>
            <person name="Wang D."/>
            <person name="Huang X."/>
            <person name="Wang R."/>
            <person name="Lv J."/>
            <person name="Li Y."/>
            <person name="Zhang Z."/>
            <person name="Liu B."/>
            <person name="Lu W."/>
            <person name="Hui Y."/>
            <person name="Liang J."/>
            <person name="Zhou Z."/>
            <person name="Hou R."/>
            <person name="Li X."/>
            <person name="Liu Y."/>
            <person name="Li H."/>
            <person name="Ning X."/>
            <person name="Lin Y."/>
            <person name="Zhao L."/>
            <person name="Xing Q."/>
            <person name="Dou J."/>
            <person name="Li Y."/>
            <person name="Mao J."/>
            <person name="Guo H."/>
            <person name="Dou H."/>
            <person name="Li T."/>
            <person name="Mu C."/>
            <person name="Jiang W."/>
            <person name="Fu Q."/>
            <person name="Fu X."/>
            <person name="Miao Y."/>
            <person name="Liu J."/>
            <person name="Yu Q."/>
            <person name="Li R."/>
            <person name="Liao H."/>
            <person name="Li X."/>
            <person name="Kong Y."/>
            <person name="Jiang Z."/>
            <person name="Chourrout D."/>
            <person name="Li R."/>
            <person name="Bao Z."/>
        </authorList>
    </citation>
    <scope>NUCLEOTIDE SEQUENCE [LARGE SCALE GENOMIC DNA]</scope>
    <source>
        <strain evidence="8 9">PY_sf001</strain>
    </source>
</reference>
<keyword evidence="8" id="KW-0808">Transferase</keyword>